<proteinExistence type="predicted"/>
<gene>
    <name evidence="1" type="ORF">G0027_16090</name>
</gene>
<evidence type="ECO:0000313" key="2">
    <source>
        <dbReference type="Proteomes" id="UP000593812"/>
    </source>
</evidence>
<protein>
    <recommendedName>
        <fullName evidence="3">Lipoprotein</fullName>
    </recommendedName>
</protein>
<reference evidence="1 2" key="1">
    <citation type="submission" date="2020-02" db="EMBL/GenBank/DDBJ databases">
        <title>Tigecycline-resistant Acinetobacter species from pigs and migratory birds.</title>
        <authorList>
            <person name="Chen C."/>
            <person name="Sun J."/>
            <person name="Liao X.-P."/>
            <person name="Liu Y.-H."/>
        </authorList>
    </citation>
    <scope>NUCLEOTIDE SEQUENCE [LARGE SCALE GENOMIC DNA]</scope>
    <source>
        <strain evidence="1 2">C15_T</strain>
        <plasmid evidence="1 2">pC15-2</plasmid>
    </source>
</reference>
<name>A0A7S6VSZ5_9GAMM</name>
<dbReference type="RefSeq" id="WP_180192469.1">
    <property type="nucleotide sequence ID" value="NZ_CP048656.1"/>
</dbReference>
<sequence length="275" mass="31398">MKKSAIITASLIMTISLSGCSKSEEKDQVDVKSASQELSQKMMEQEIADKKATIASSPNKIQFKEYDQKELGLMIAKAWFDTVRVDEQGIVTDGSLSLFRSYYEKSFPDDNSIEDVKHDNNPVIYQERLQPYIDKLRKASENAPQKAFFKLPILVPERDSTNFLNVQIYSFYDNELKGLRGEIESLDIFESSSIVSLKANKEFLVPYPVENALDIRRYSKLDTYGTAYIVIERNTALNIPAFDAYPVYLDLIIKDKETAKEIYQTSIDKFGIDDN</sequence>
<dbReference type="EMBL" id="CP048656">
    <property type="protein sequence ID" value="QOW44337.1"/>
    <property type="molecule type" value="Genomic_DNA"/>
</dbReference>
<evidence type="ECO:0000313" key="1">
    <source>
        <dbReference type="EMBL" id="QOW44337.1"/>
    </source>
</evidence>
<organism evidence="1 2">
    <name type="scientific">Acinetobacter indicus</name>
    <dbReference type="NCBI Taxonomy" id="756892"/>
    <lineage>
        <taxon>Bacteria</taxon>
        <taxon>Pseudomonadati</taxon>
        <taxon>Pseudomonadota</taxon>
        <taxon>Gammaproteobacteria</taxon>
        <taxon>Moraxellales</taxon>
        <taxon>Moraxellaceae</taxon>
        <taxon>Acinetobacter</taxon>
    </lineage>
</organism>
<geneLocation type="plasmid" evidence="1 2">
    <name>pC15-2</name>
</geneLocation>
<dbReference type="Proteomes" id="UP000593812">
    <property type="component" value="Plasmid pC15-2"/>
</dbReference>
<accession>A0A7S6VSZ5</accession>
<evidence type="ECO:0008006" key="3">
    <source>
        <dbReference type="Google" id="ProtNLM"/>
    </source>
</evidence>
<keyword evidence="1" id="KW-0614">Plasmid</keyword>
<dbReference type="AlphaFoldDB" id="A0A7S6VSZ5"/>
<dbReference type="PROSITE" id="PS51257">
    <property type="entry name" value="PROKAR_LIPOPROTEIN"/>
    <property type="match status" value="1"/>
</dbReference>